<dbReference type="GO" id="GO:0030175">
    <property type="term" value="C:filopodium"/>
    <property type="evidence" value="ECO:0007669"/>
    <property type="project" value="Ensembl"/>
</dbReference>
<dbReference type="Pfam" id="PF00307">
    <property type="entry name" value="CH"/>
    <property type="match status" value="1"/>
</dbReference>
<dbReference type="InterPro" id="IPR001202">
    <property type="entry name" value="WW_dom"/>
</dbReference>
<dbReference type="Ensembl" id="ENSCABT00000018359.1">
    <property type="protein sequence ID" value="ENSCABP00000016755.1"/>
    <property type="gene ID" value="ENSCABG00000012321.1"/>
</dbReference>
<dbReference type="GO" id="GO:0030027">
    <property type="term" value="C:lamellipodium"/>
    <property type="evidence" value="ECO:0007669"/>
    <property type="project" value="Ensembl"/>
</dbReference>
<dbReference type="SUPFAM" id="SSF47576">
    <property type="entry name" value="Calponin-homology domain, CH-domain"/>
    <property type="match status" value="1"/>
</dbReference>
<dbReference type="GeneTree" id="ENSGT00950000183076"/>
<accession>A0A8C0H2J2</accession>
<dbReference type="InterPro" id="IPR023152">
    <property type="entry name" value="RasGAP_CS"/>
</dbReference>
<dbReference type="Proteomes" id="UP000694404">
    <property type="component" value="Unplaced"/>
</dbReference>
<dbReference type="GO" id="GO:0005516">
    <property type="term" value="F:calmodulin binding"/>
    <property type="evidence" value="ECO:0007669"/>
    <property type="project" value="UniProtKB-KW"/>
</dbReference>
<reference evidence="7" key="1">
    <citation type="submission" date="2025-08" db="UniProtKB">
        <authorList>
            <consortium name="Ensembl"/>
        </authorList>
    </citation>
    <scope>IDENTIFICATION</scope>
</reference>
<dbReference type="GO" id="GO:0034314">
    <property type="term" value="P:Arp2/3 complex-mediated actin nucleation"/>
    <property type="evidence" value="ECO:0007669"/>
    <property type="project" value="Ensembl"/>
</dbReference>
<dbReference type="SMART" id="SM00033">
    <property type="entry name" value="CH"/>
    <property type="match status" value="1"/>
</dbReference>
<dbReference type="InterPro" id="IPR008936">
    <property type="entry name" value="Rho_GTPase_activation_prot"/>
</dbReference>
<dbReference type="GO" id="GO:0005902">
    <property type="term" value="C:microvillus"/>
    <property type="evidence" value="ECO:0007669"/>
    <property type="project" value="Ensembl"/>
</dbReference>
<dbReference type="InterPro" id="IPR001715">
    <property type="entry name" value="CH_dom"/>
</dbReference>
<dbReference type="CDD" id="cd00201">
    <property type="entry name" value="WW"/>
    <property type="match status" value="1"/>
</dbReference>
<dbReference type="SMART" id="SM00456">
    <property type="entry name" value="WW"/>
    <property type="match status" value="1"/>
</dbReference>
<proteinExistence type="predicted"/>
<feature type="coiled-coil region" evidence="4">
    <location>
        <begin position="246"/>
        <end position="273"/>
    </location>
</feature>
<dbReference type="InterPro" id="IPR000048">
    <property type="entry name" value="IQ_motif_EF-hand-BS"/>
</dbReference>
<keyword evidence="4" id="KW-0175">Coiled coil</keyword>
<protein>
    <submittedName>
        <fullName evidence="7">IQ motif containing GTPase activating protein 2</fullName>
    </submittedName>
</protein>
<evidence type="ECO:0000313" key="8">
    <source>
        <dbReference type="Proteomes" id="UP000694404"/>
    </source>
</evidence>
<dbReference type="Gene3D" id="1.10.418.10">
    <property type="entry name" value="Calponin-like domain"/>
    <property type="match status" value="1"/>
</dbReference>
<reference evidence="7" key="2">
    <citation type="submission" date="2025-09" db="UniProtKB">
        <authorList>
            <consortium name="Ensembl"/>
        </authorList>
    </citation>
    <scope>IDENTIFICATION</scope>
</reference>
<evidence type="ECO:0000256" key="1">
    <source>
        <dbReference type="ARBA" id="ARBA00022553"/>
    </source>
</evidence>
<dbReference type="PROSITE" id="PS50018">
    <property type="entry name" value="RAS_GTPASE_ACTIV_2"/>
    <property type="match status" value="1"/>
</dbReference>
<dbReference type="GO" id="GO:0009986">
    <property type="term" value="C:cell surface"/>
    <property type="evidence" value="ECO:0007669"/>
    <property type="project" value="Ensembl"/>
</dbReference>
<dbReference type="SMART" id="SM00015">
    <property type="entry name" value="IQ"/>
    <property type="match status" value="2"/>
</dbReference>
<dbReference type="PROSITE" id="PS50096">
    <property type="entry name" value="IQ"/>
    <property type="match status" value="2"/>
</dbReference>
<sequence length="1626" mass="185670">ALQGYLRDGSGYAKYSYAALHVQLSAEEMDERRRQNIAYEYLCHLEEAKRWMEVCLAEELPPTTELEEGLRNGVYLAKLAKFFAPKMVSEKKIYDVEQTRYKRSGLHFRHTDNTVQWLRAMESIGLPKIFYPETTDVYDRKNIPKMIYCIHALSLYLFKLGIAPQIQDLLGKVDFTEEEISNMRKELEKYGIQMPAFSKIGGILASELSVDEAALHAAVIAINEAIEKEVADQTLTTLRNPNAMLMNVDEDLAQEYQKELLEAKRRKQENARLKNGSISEEERDVYEELLTQAEIQGNINKINIRVALVQVNEAIDRQDEVALMAGLNRPALSLSGVLQQNSSWYLAQLCDCKEQRMQLAGVPILLYKSEIQKEVSVANEEAEALKLKLVAIDHINTAIRNCDANKTLVALMKPEAQLPVVHPFAAAVYQTELFNLQQQNRYLAHDELSVAVEMLSAVVLLNQALGSKDILAIKNHLRNPSVGFNNLEDENFQRYADTLLSIKSEASSQGQDYLSWNDVQNCIDMVNMQVQEENDRIVAVSYINEAIDQGNPGKTLETLLLPTVKLQDVNPTNARHYQDVLHDAKVQKCKESHDETAVLWLDEIQKGINDANSNIEEAANLALGTSMINKCLEKHDSQPVLDILQSPKFGLRVVPECAETYYKNLLEAKNLKTKEDSSEGPWLKLIMKNRYDYYYNVETGESTFVPPEGFIPKTSWLTSEEIQSVVGQVTADYNREQLWFANENLILQLQALARGFLVRKSYEERKGFLQKQEPSVIKIQVLLCNIKTQSLLSVKHDLLFEVSCSMLSKVFSLDLFQNEEIVKIQAFLRANKARDDYRTLIGAENPPLNVLRKFAYLLDQSDLDFQEELEVTRLREEVVTKIRSNQQLEKDLNLMDIKIGLLVKNRISLQDVVLHSKKLNKKSKNQVEEMVTGDKQGIKGLSKERRKQLEAYQHLFYLLQTNPMYLAKLIFQMPQNKSTKFMDTVIFTLYNYASNQREEYLLLKLFKTALEEEINSKVDQIQDIVTGNPTVIKMVVSFNRGARGQNTLRQLLAPVVKEIMDDKSLLINTSPVEVYKTWVNQLETQTGEASKLPYDVTTEQALEHPEVVNRLESSIQSLRTVTDKVLVSIFSSYGMRYIAKVLKNSLHEKFPDATEDELLKIVGNLLYYRYMNPAIVAPDGFDIIDITAGGQIHSDQRRNLGCVAKVLQHAASNKLFEGESAHLSSMNTYLSQTYQKFRNFFQTACDVPEPEEKFNIDEYSDMVTLSKPVIYISIEEIINTHSLLLEHQDAIAPEQNDLLNELLEGLGAVPDVESFLGKFFLSLCLPLPPPHPVWSGHYSNPGTGPKLAYGGVLVWTKRLVVDVIRTQPGDTLLEILETAASAQQESEHLKVVEKRAILDSKTPEKMKHSQSMLEDGQLPIEQKKRKIQRNLRTLEQAGLVSLANKYQEIINEIAKDIRNQRRYRHHRKAELVKLQQTLSALQSKTAFYEDQVNYYNTYIKTCLDNLTRKSIKLDGKVEEKGSKKLKHTSLKYTAARLHEKGVILEIEDLQTNQFKNVMFDITPGEEMGDFEIKAKFLGVQMEKVELHFQDLLQMQYEGVAVMKMFDKAKVNVNLLIFLLNKKFYGK</sequence>
<dbReference type="GO" id="GO:0031267">
    <property type="term" value="F:small GTPase binding"/>
    <property type="evidence" value="ECO:0007669"/>
    <property type="project" value="Ensembl"/>
</dbReference>
<dbReference type="GO" id="GO:0071933">
    <property type="term" value="F:Arp2/3 complex binding"/>
    <property type="evidence" value="ECO:0007669"/>
    <property type="project" value="Ensembl"/>
</dbReference>
<dbReference type="FunFam" id="1.10.506.10:FF:000004">
    <property type="entry name" value="IQ motif containing GTPase activating protein 1"/>
    <property type="match status" value="1"/>
</dbReference>
<dbReference type="Pfam" id="PF00612">
    <property type="entry name" value="IQ"/>
    <property type="match status" value="2"/>
</dbReference>
<organism evidence="7 8">
    <name type="scientific">Chelonoidis abingdonii</name>
    <name type="common">Abingdon island giant tortoise</name>
    <name type="synonym">Testudo abingdonii</name>
    <dbReference type="NCBI Taxonomy" id="106734"/>
    <lineage>
        <taxon>Eukaryota</taxon>
        <taxon>Metazoa</taxon>
        <taxon>Chordata</taxon>
        <taxon>Craniata</taxon>
        <taxon>Vertebrata</taxon>
        <taxon>Euteleostomi</taxon>
        <taxon>Archelosauria</taxon>
        <taxon>Testudinata</taxon>
        <taxon>Testudines</taxon>
        <taxon>Cryptodira</taxon>
        <taxon>Durocryptodira</taxon>
        <taxon>Testudinoidea</taxon>
        <taxon>Testudinidae</taxon>
        <taxon>Chelonoidis</taxon>
    </lineage>
</organism>
<dbReference type="InterPro" id="IPR000593">
    <property type="entry name" value="RasGAP_C"/>
</dbReference>
<dbReference type="GO" id="GO:0005938">
    <property type="term" value="C:cell cortex"/>
    <property type="evidence" value="ECO:0007669"/>
    <property type="project" value="TreeGrafter"/>
</dbReference>
<dbReference type="Pfam" id="PF03836">
    <property type="entry name" value="RasGAP_C"/>
    <property type="match status" value="1"/>
</dbReference>
<gene>
    <name evidence="7" type="primary">IQGAP2</name>
</gene>
<dbReference type="SUPFAM" id="SSF143885">
    <property type="entry name" value="RGC domain-like"/>
    <property type="match status" value="1"/>
</dbReference>
<keyword evidence="1" id="KW-0597">Phosphoprotein</keyword>
<dbReference type="SUPFAM" id="SSF48350">
    <property type="entry name" value="GTPase activation domain, GAP"/>
    <property type="match status" value="1"/>
</dbReference>
<dbReference type="SMART" id="SM00323">
    <property type="entry name" value="RasGAP"/>
    <property type="match status" value="1"/>
</dbReference>
<evidence type="ECO:0000256" key="4">
    <source>
        <dbReference type="SAM" id="Coils"/>
    </source>
</evidence>
<dbReference type="FunFam" id="1.10.418.10:FF:000013">
    <property type="entry name" value="IQ motif containing GTPase activating protein 1"/>
    <property type="match status" value="1"/>
</dbReference>
<dbReference type="GO" id="GO:0070493">
    <property type="term" value="P:thrombin-activated receptor signaling pathway"/>
    <property type="evidence" value="ECO:0007669"/>
    <property type="project" value="Ensembl"/>
</dbReference>
<evidence type="ECO:0000256" key="3">
    <source>
        <dbReference type="ARBA" id="ARBA00022860"/>
    </source>
</evidence>
<dbReference type="Pfam" id="PF00616">
    <property type="entry name" value="RasGAP"/>
    <property type="match status" value="1"/>
</dbReference>
<dbReference type="GO" id="GO:0005096">
    <property type="term" value="F:GTPase activator activity"/>
    <property type="evidence" value="ECO:0007669"/>
    <property type="project" value="TreeGrafter"/>
</dbReference>
<dbReference type="PANTHER" id="PTHR14149">
    <property type="entry name" value="RAS GTPASE-ACTIVATING PROTEIN WITH IQ MOTIF"/>
    <property type="match status" value="1"/>
</dbReference>
<dbReference type="GO" id="GO:0032956">
    <property type="term" value="P:regulation of actin cytoskeleton organization"/>
    <property type="evidence" value="ECO:0007669"/>
    <property type="project" value="Ensembl"/>
</dbReference>
<keyword evidence="2" id="KW-0677">Repeat</keyword>
<evidence type="ECO:0000313" key="7">
    <source>
        <dbReference type="Ensembl" id="ENSCABP00000016755.1"/>
    </source>
</evidence>
<evidence type="ECO:0000259" key="6">
    <source>
        <dbReference type="PROSITE" id="PS50021"/>
    </source>
</evidence>
<evidence type="ECO:0000259" key="5">
    <source>
        <dbReference type="PROSITE" id="PS50018"/>
    </source>
</evidence>
<feature type="domain" description="Ras-GAP" evidence="5">
    <location>
        <begin position="984"/>
        <end position="1212"/>
    </location>
</feature>
<dbReference type="PROSITE" id="PS00509">
    <property type="entry name" value="RAS_GTPASE_ACTIV_1"/>
    <property type="match status" value="1"/>
</dbReference>
<name>A0A8C0H2J2_CHEAB</name>
<dbReference type="GO" id="GO:0051015">
    <property type="term" value="F:actin filament binding"/>
    <property type="evidence" value="ECO:0007669"/>
    <property type="project" value="Ensembl"/>
</dbReference>
<feature type="coiled-coil region" evidence="4">
    <location>
        <begin position="166"/>
        <end position="193"/>
    </location>
</feature>
<dbReference type="GO" id="GO:0005547">
    <property type="term" value="F:phosphatidylinositol-3,4,5-trisphosphate binding"/>
    <property type="evidence" value="ECO:0007669"/>
    <property type="project" value="Ensembl"/>
</dbReference>
<keyword evidence="8" id="KW-1185">Reference proteome</keyword>
<dbReference type="Gene3D" id="1.10.506.10">
    <property type="entry name" value="GTPase Activation - p120gap, domain 1"/>
    <property type="match status" value="1"/>
</dbReference>
<dbReference type="PANTHER" id="PTHR14149:SF12">
    <property type="entry name" value="RAS GTPASE-ACTIVATING-LIKE PROTEIN IQGAP2"/>
    <property type="match status" value="1"/>
</dbReference>
<evidence type="ECO:0000256" key="2">
    <source>
        <dbReference type="ARBA" id="ARBA00022737"/>
    </source>
</evidence>
<dbReference type="PROSITE" id="PS50021">
    <property type="entry name" value="CH"/>
    <property type="match status" value="1"/>
</dbReference>
<dbReference type="GO" id="GO:1903479">
    <property type="term" value="P:mitotic actomyosin contractile ring assembly actin filament organization"/>
    <property type="evidence" value="ECO:0007669"/>
    <property type="project" value="TreeGrafter"/>
</dbReference>
<keyword evidence="3" id="KW-0112">Calmodulin-binding</keyword>
<dbReference type="PROSITE" id="PS01159">
    <property type="entry name" value="WW_DOMAIN_1"/>
    <property type="match status" value="1"/>
</dbReference>
<feature type="domain" description="Calponin-homology (CH)" evidence="6">
    <location>
        <begin position="42"/>
        <end position="157"/>
    </location>
</feature>
<dbReference type="InterPro" id="IPR036872">
    <property type="entry name" value="CH_dom_sf"/>
</dbReference>
<dbReference type="InterPro" id="IPR001936">
    <property type="entry name" value="RasGAP_dom"/>
</dbReference>